<proteinExistence type="predicted"/>
<accession>A0AAV4RKY1</accession>
<reference evidence="1 2" key="1">
    <citation type="submission" date="2021-06" db="EMBL/GenBank/DDBJ databases">
        <title>Caerostris extrusa draft genome.</title>
        <authorList>
            <person name="Kono N."/>
            <person name="Arakawa K."/>
        </authorList>
    </citation>
    <scope>NUCLEOTIDE SEQUENCE [LARGE SCALE GENOMIC DNA]</scope>
</reference>
<evidence type="ECO:0000313" key="1">
    <source>
        <dbReference type="EMBL" id="GIY20802.1"/>
    </source>
</evidence>
<sequence length="81" mass="8825">MVGCLHSVKAFDHGAGVCCKFFVCSFTTTKCGHRCSLKESAFNKAVVISYSKSAPCAEFPLRVAANFGKLLKASFERNHAY</sequence>
<gene>
    <name evidence="1" type="ORF">CEXT_61531</name>
</gene>
<dbReference type="AlphaFoldDB" id="A0AAV4RKY1"/>
<evidence type="ECO:0000313" key="2">
    <source>
        <dbReference type="Proteomes" id="UP001054945"/>
    </source>
</evidence>
<protein>
    <submittedName>
        <fullName evidence="1">Uncharacterized protein</fullName>
    </submittedName>
</protein>
<dbReference type="Proteomes" id="UP001054945">
    <property type="component" value="Unassembled WGS sequence"/>
</dbReference>
<comment type="caution">
    <text evidence="1">The sequence shown here is derived from an EMBL/GenBank/DDBJ whole genome shotgun (WGS) entry which is preliminary data.</text>
</comment>
<keyword evidence="2" id="KW-1185">Reference proteome</keyword>
<dbReference type="EMBL" id="BPLR01007938">
    <property type="protein sequence ID" value="GIY20802.1"/>
    <property type="molecule type" value="Genomic_DNA"/>
</dbReference>
<name>A0AAV4RKY1_CAEEX</name>
<organism evidence="1 2">
    <name type="scientific">Caerostris extrusa</name>
    <name type="common">Bark spider</name>
    <name type="synonym">Caerostris bankana</name>
    <dbReference type="NCBI Taxonomy" id="172846"/>
    <lineage>
        <taxon>Eukaryota</taxon>
        <taxon>Metazoa</taxon>
        <taxon>Ecdysozoa</taxon>
        <taxon>Arthropoda</taxon>
        <taxon>Chelicerata</taxon>
        <taxon>Arachnida</taxon>
        <taxon>Araneae</taxon>
        <taxon>Araneomorphae</taxon>
        <taxon>Entelegynae</taxon>
        <taxon>Araneoidea</taxon>
        <taxon>Araneidae</taxon>
        <taxon>Caerostris</taxon>
    </lineage>
</organism>